<sequence length="72" mass="8092">MDRRSQQRCDVCQGPTKEVDGKIVCRNSLCSFNHEDVPCPRCQSKGPDAIGYDESGKVKYSCKDCLYNWTAA</sequence>
<protein>
    <submittedName>
        <fullName evidence="1">Uncharacterized protein</fullName>
    </submittedName>
</protein>
<accession>A0A1Y6B834</accession>
<reference evidence="2" key="1">
    <citation type="submission" date="2017-04" db="EMBL/GenBank/DDBJ databases">
        <authorList>
            <person name="Varghese N."/>
            <person name="Submissions S."/>
        </authorList>
    </citation>
    <scope>NUCLEOTIDE SEQUENCE [LARGE SCALE GENOMIC DNA]</scope>
    <source>
        <strain evidence="2">RKEM611</strain>
    </source>
</reference>
<dbReference type="AlphaFoldDB" id="A0A1Y6B834"/>
<dbReference type="STRING" id="1513793.SAMN06296036_101239"/>
<organism evidence="1 2">
    <name type="scientific">Pseudobacteriovorax antillogorgiicola</name>
    <dbReference type="NCBI Taxonomy" id="1513793"/>
    <lineage>
        <taxon>Bacteria</taxon>
        <taxon>Pseudomonadati</taxon>
        <taxon>Bdellovibrionota</taxon>
        <taxon>Oligoflexia</taxon>
        <taxon>Oligoflexales</taxon>
        <taxon>Pseudobacteriovoracaceae</taxon>
        <taxon>Pseudobacteriovorax</taxon>
    </lineage>
</organism>
<keyword evidence="2" id="KW-1185">Reference proteome</keyword>
<dbReference type="Proteomes" id="UP000192907">
    <property type="component" value="Unassembled WGS sequence"/>
</dbReference>
<dbReference type="OrthoDB" id="5877746at2"/>
<gene>
    <name evidence="1" type="ORF">SAMN06296036_101239</name>
</gene>
<evidence type="ECO:0000313" key="2">
    <source>
        <dbReference type="Proteomes" id="UP000192907"/>
    </source>
</evidence>
<dbReference type="RefSeq" id="WP_132314634.1">
    <property type="nucleotide sequence ID" value="NZ_FWZT01000001.1"/>
</dbReference>
<proteinExistence type="predicted"/>
<evidence type="ECO:0000313" key="1">
    <source>
        <dbReference type="EMBL" id="SME89199.1"/>
    </source>
</evidence>
<name>A0A1Y6B834_9BACT</name>
<dbReference type="EMBL" id="FWZT01000001">
    <property type="protein sequence ID" value="SME89199.1"/>
    <property type="molecule type" value="Genomic_DNA"/>
</dbReference>